<dbReference type="EMBL" id="JAVALS010000004">
    <property type="protein sequence ID" value="MDP5227046.1"/>
    <property type="molecule type" value="Genomic_DNA"/>
</dbReference>
<evidence type="ECO:0000313" key="2">
    <source>
        <dbReference type="Proteomes" id="UP001232725"/>
    </source>
</evidence>
<comment type="caution">
    <text evidence="1">The sequence shown here is derived from an EMBL/GenBank/DDBJ whole genome shotgun (WGS) entry which is preliminary data.</text>
</comment>
<reference evidence="1 2" key="1">
    <citation type="submission" date="2023-08" db="EMBL/GenBank/DDBJ databases">
        <title>Arthrobacter horti sp. nov., isolated from forest soil.</title>
        <authorList>
            <person name="Park M."/>
        </authorList>
    </citation>
    <scope>NUCLEOTIDE SEQUENCE [LARGE SCALE GENOMIC DNA]</scope>
    <source>
        <strain evidence="1 2">YJM1</strain>
    </source>
</reference>
<protein>
    <submittedName>
        <fullName evidence="1">Uncharacterized protein</fullName>
    </submittedName>
</protein>
<name>A0ABT9IN80_9MICC</name>
<sequence length="212" mass="22446">MTTQTEETQPLPITEHELIALVALANTPAALTCQTLFRLDHVAGAPLEQAGVTTLLERGLLTIDQNALLPVGPAVAVTGVLAESDSWLEVALVTPEAEHVYFLFGSDHGALVLSLSKYGVHELRPLVNIEGMFTTAIEMVNYYLGTSPDGLPAAATLRRHLGDKRSHAVHLKAEPDGSLAIAHGEGEDLPSAPVAKSDLGLKIREGLSLHSA</sequence>
<gene>
    <name evidence="1" type="ORF">Q9R02_07780</name>
</gene>
<dbReference type="Proteomes" id="UP001232725">
    <property type="component" value="Unassembled WGS sequence"/>
</dbReference>
<organism evidence="1 2">
    <name type="scientific">Arthrobacter horti</name>
    <dbReference type="NCBI Taxonomy" id="3068273"/>
    <lineage>
        <taxon>Bacteria</taxon>
        <taxon>Bacillati</taxon>
        <taxon>Actinomycetota</taxon>
        <taxon>Actinomycetes</taxon>
        <taxon>Micrococcales</taxon>
        <taxon>Micrococcaceae</taxon>
        <taxon>Arthrobacter</taxon>
    </lineage>
</organism>
<keyword evidence="2" id="KW-1185">Reference proteome</keyword>
<proteinExistence type="predicted"/>
<accession>A0ABT9IN80</accession>
<dbReference type="RefSeq" id="WP_305996102.1">
    <property type="nucleotide sequence ID" value="NZ_JAVALS010000004.1"/>
</dbReference>
<evidence type="ECO:0000313" key="1">
    <source>
        <dbReference type="EMBL" id="MDP5227046.1"/>
    </source>
</evidence>